<dbReference type="Pfam" id="PF12799">
    <property type="entry name" value="LRR_4"/>
    <property type="match status" value="1"/>
</dbReference>
<comment type="caution">
    <text evidence="3">The sequence shown here is derived from an EMBL/GenBank/DDBJ whole genome shotgun (WGS) entry which is preliminary data.</text>
</comment>
<dbReference type="PROSITE" id="PS51450">
    <property type="entry name" value="LRR"/>
    <property type="match status" value="5"/>
</dbReference>
<evidence type="ECO:0000313" key="4">
    <source>
        <dbReference type="EMBL" id="CAL6061886.1"/>
    </source>
</evidence>
<name>A0AA86QBY2_9EUKA</name>
<evidence type="ECO:0000256" key="2">
    <source>
        <dbReference type="ARBA" id="ARBA00022737"/>
    </source>
</evidence>
<dbReference type="EMBL" id="CAXDID020000237">
    <property type="protein sequence ID" value="CAL6061886.1"/>
    <property type="molecule type" value="Genomic_DNA"/>
</dbReference>
<keyword evidence="5" id="KW-1185">Reference proteome</keyword>
<keyword evidence="1" id="KW-0433">Leucine-rich repeat</keyword>
<reference evidence="3" key="1">
    <citation type="submission" date="2023-06" db="EMBL/GenBank/DDBJ databases">
        <authorList>
            <person name="Kurt Z."/>
        </authorList>
    </citation>
    <scope>NUCLEOTIDE SEQUENCE</scope>
</reference>
<organism evidence="3">
    <name type="scientific">Hexamita inflata</name>
    <dbReference type="NCBI Taxonomy" id="28002"/>
    <lineage>
        <taxon>Eukaryota</taxon>
        <taxon>Metamonada</taxon>
        <taxon>Diplomonadida</taxon>
        <taxon>Hexamitidae</taxon>
        <taxon>Hexamitinae</taxon>
        <taxon>Hexamita</taxon>
    </lineage>
</organism>
<dbReference type="InterPro" id="IPR025875">
    <property type="entry name" value="Leu-rich_rpt_4"/>
</dbReference>
<dbReference type="PANTHER" id="PTHR46652">
    <property type="entry name" value="LEUCINE-RICH REPEAT AND IQ DOMAIN-CONTAINING PROTEIN 1-RELATED"/>
    <property type="match status" value="1"/>
</dbReference>
<sequence length="327" mass="38253">MAVNIVEQIQAQYISEMQQKYINEYAESRLKIQSDDQLKYISFVNIFPIFRLEVHSCVNISFQFSTPNITCLAVRMSKVTQLSGLNQMQQLVELQLYANNISDLSPLRFLTNLVKLDLAYNQITNINPLKALTNLQYLILSGNKIQCIFCLKYLTNLMHLDISQNQIINISPLSQLQNIRFLFMQQNQIISISPLNSLKLTNVNLQFNFITDFGQISLHLEQNAQIIAAYNGVLMQQRKVHKQHVYYFEPQTEPNYQQNVISKRLEMIYNANTVERNKNTELKIDSVKDRTRQFKEKVLKIENKMQKCQIEMFERINRIVGQEQASQ</sequence>
<dbReference type="InterPro" id="IPR032675">
    <property type="entry name" value="LRR_dom_sf"/>
</dbReference>
<dbReference type="EMBL" id="CATOUU010000796">
    <property type="protein sequence ID" value="CAI9949295.1"/>
    <property type="molecule type" value="Genomic_DNA"/>
</dbReference>
<dbReference type="SUPFAM" id="SSF52058">
    <property type="entry name" value="L domain-like"/>
    <property type="match status" value="1"/>
</dbReference>
<dbReference type="AlphaFoldDB" id="A0AA86QBY2"/>
<keyword evidence="2" id="KW-0677">Repeat</keyword>
<dbReference type="Gene3D" id="3.80.10.10">
    <property type="entry name" value="Ribonuclease Inhibitor"/>
    <property type="match status" value="1"/>
</dbReference>
<evidence type="ECO:0000313" key="5">
    <source>
        <dbReference type="Proteomes" id="UP001642409"/>
    </source>
</evidence>
<dbReference type="InterPro" id="IPR001611">
    <property type="entry name" value="Leu-rich_rpt"/>
</dbReference>
<dbReference type="SMART" id="SM00365">
    <property type="entry name" value="LRR_SD22"/>
    <property type="match status" value="5"/>
</dbReference>
<evidence type="ECO:0000313" key="3">
    <source>
        <dbReference type="EMBL" id="CAI9949295.1"/>
    </source>
</evidence>
<dbReference type="InterPro" id="IPR050836">
    <property type="entry name" value="SDS22/Internalin_LRR"/>
</dbReference>
<dbReference type="Proteomes" id="UP001642409">
    <property type="component" value="Unassembled WGS sequence"/>
</dbReference>
<accession>A0AA86QBY2</accession>
<dbReference type="PANTHER" id="PTHR46652:SF3">
    <property type="entry name" value="LEUCINE-RICH REPEAT-CONTAINING PROTEIN 9"/>
    <property type="match status" value="1"/>
</dbReference>
<reference evidence="4 5" key="2">
    <citation type="submission" date="2024-07" db="EMBL/GenBank/DDBJ databases">
        <authorList>
            <person name="Akdeniz Z."/>
        </authorList>
    </citation>
    <scope>NUCLEOTIDE SEQUENCE [LARGE SCALE GENOMIC DNA]</scope>
</reference>
<evidence type="ECO:0000256" key="1">
    <source>
        <dbReference type="ARBA" id="ARBA00022614"/>
    </source>
</evidence>
<protein>
    <submittedName>
        <fullName evidence="3">Partial</fullName>
    </submittedName>
</protein>
<proteinExistence type="predicted"/>
<gene>
    <name evidence="3" type="ORF">HINF_LOCUS36940</name>
    <name evidence="4" type="ORF">HINF_LOCUS49922</name>
</gene>